<keyword evidence="5" id="KW-1185">Reference proteome</keyword>
<evidence type="ECO:0000259" key="3">
    <source>
        <dbReference type="SMART" id="SM00703"/>
    </source>
</evidence>
<dbReference type="InterPro" id="IPR052728">
    <property type="entry name" value="O2_lipid_transport_reg"/>
</dbReference>
<feature type="transmembrane region" description="Helical" evidence="1">
    <location>
        <begin position="638"/>
        <end position="659"/>
    </location>
</feature>
<dbReference type="PANTHER" id="PTHR11161:SF12">
    <property type="entry name" value="ACYLTRANSFERASE 3 DOMAIN-CONTAINING PROTEIN-RELATED"/>
    <property type="match status" value="1"/>
</dbReference>
<feature type="transmembrane region" description="Helical" evidence="1">
    <location>
        <begin position="504"/>
        <end position="520"/>
    </location>
</feature>
<proteinExistence type="predicted"/>
<reference evidence="4 5" key="1">
    <citation type="journal article" date="2018" name="Biotechnol. Adv.">
        <title>Improved genomic resources and new bioinformatic workflow for the carcinogenic parasite Clonorchis sinensis: Biotechnological implications.</title>
        <authorList>
            <person name="Wang D."/>
            <person name="Korhonen P.K."/>
            <person name="Gasser R.B."/>
            <person name="Young N.D."/>
        </authorList>
    </citation>
    <scope>NUCLEOTIDE SEQUENCE [LARGE SCALE GENOMIC DNA]</scope>
    <source>
        <strain evidence="4">Cs-k2</strain>
    </source>
</reference>
<protein>
    <submittedName>
        <fullName evidence="4">Nose resistant to fluoxetine protein 6</fullName>
    </submittedName>
</protein>
<dbReference type="GO" id="GO:0016747">
    <property type="term" value="F:acyltransferase activity, transferring groups other than amino-acyl groups"/>
    <property type="evidence" value="ECO:0007669"/>
    <property type="project" value="InterPro"/>
</dbReference>
<evidence type="ECO:0000313" key="4">
    <source>
        <dbReference type="EMBL" id="KAG5442024.1"/>
    </source>
</evidence>
<name>A0A8T1LY30_CLOSI</name>
<feature type="transmembrane region" description="Helical" evidence="1">
    <location>
        <begin position="527"/>
        <end position="547"/>
    </location>
</feature>
<keyword evidence="1" id="KW-0472">Membrane</keyword>
<feature type="transmembrane region" description="Helical" evidence="1">
    <location>
        <begin position="680"/>
        <end position="698"/>
    </location>
</feature>
<dbReference type="Pfam" id="PF01757">
    <property type="entry name" value="Acyl_transf_3"/>
    <property type="match status" value="1"/>
</dbReference>
<feature type="transmembrane region" description="Helical" evidence="1">
    <location>
        <begin position="435"/>
        <end position="454"/>
    </location>
</feature>
<dbReference type="InterPro" id="IPR006621">
    <property type="entry name" value="Nose-resist-to-fluoxetine_N"/>
</dbReference>
<feature type="transmembrane region" description="Helical" evidence="1">
    <location>
        <begin position="347"/>
        <end position="367"/>
    </location>
</feature>
<dbReference type="Pfam" id="PF20146">
    <property type="entry name" value="NRF"/>
    <property type="match status" value="1"/>
</dbReference>
<dbReference type="Proteomes" id="UP000286415">
    <property type="component" value="Unassembled WGS sequence"/>
</dbReference>
<organism evidence="4 5">
    <name type="scientific">Clonorchis sinensis</name>
    <name type="common">Chinese liver fluke</name>
    <dbReference type="NCBI Taxonomy" id="79923"/>
    <lineage>
        <taxon>Eukaryota</taxon>
        <taxon>Metazoa</taxon>
        <taxon>Spiralia</taxon>
        <taxon>Lophotrochozoa</taxon>
        <taxon>Platyhelminthes</taxon>
        <taxon>Trematoda</taxon>
        <taxon>Digenea</taxon>
        <taxon>Opisthorchiida</taxon>
        <taxon>Opisthorchiata</taxon>
        <taxon>Opisthorchiidae</taxon>
        <taxon>Clonorchis</taxon>
    </lineage>
</organism>
<feature type="transmembrane region" description="Helical" evidence="1">
    <location>
        <begin position="710"/>
        <end position="732"/>
    </location>
</feature>
<dbReference type="EMBL" id="NIRI02000076">
    <property type="protein sequence ID" value="KAG5442024.1"/>
    <property type="molecule type" value="Genomic_DNA"/>
</dbReference>
<dbReference type="SMART" id="SM00703">
    <property type="entry name" value="NRF"/>
    <property type="match status" value="1"/>
</dbReference>
<feature type="transmembrane region" description="Helical" evidence="1">
    <location>
        <begin position="204"/>
        <end position="231"/>
    </location>
</feature>
<keyword evidence="1" id="KW-0812">Transmembrane</keyword>
<keyword evidence="1" id="KW-1133">Transmembrane helix</keyword>
<dbReference type="AlphaFoldDB" id="A0A8T1LY30"/>
<dbReference type="PANTHER" id="PTHR11161">
    <property type="entry name" value="O-ACYLTRANSFERASE"/>
    <property type="match status" value="1"/>
</dbReference>
<dbReference type="OrthoDB" id="207378at2759"/>
<feature type="domain" description="Nose resistant-to-fluoxetine protein N-terminal" evidence="3">
    <location>
        <begin position="73"/>
        <end position="198"/>
    </location>
</feature>
<evidence type="ECO:0000256" key="2">
    <source>
        <dbReference type="SAM" id="SignalP"/>
    </source>
</evidence>
<evidence type="ECO:0000256" key="1">
    <source>
        <dbReference type="SAM" id="Phobius"/>
    </source>
</evidence>
<feature type="transmembrane region" description="Helical" evidence="1">
    <location>
        <begin position="598"/>
        <end position="618"/>
    </location>
</feature>
<feature type="chain" id="PRO_5035807107" evidence="2">
    <location>
        <begin position="17"/>
        <end position="749"/>
    </location>
</feature>
<feature type="transmembrane region" description="Helical" evidence="1">
    <location>
        <begin position="387"/>
        <end position="409"/>
    </location>
</feature>
<feature type="signal peptide" evidence="2">
    <location>
        <begin position="1"/>
        <end position="16"/>
    </location>
</feature>
<keyword evidence="2" id="KW-0732">Signal</keyword>
<reference evidence="4 5" key="2">
    <citation type="journal article" date="2021" name="Genomics">
        <title>High-quality reference genome for Clonorchis sinensis.</title>
        <authorList>
            <person name="Young N.D."/>
            <person name="Stroehlein A.J."/>
            <person name="Kinkar L."/>
            <person name="Wang T."/>
            <person name="Sohn W.M."/>
            <person name="Chang B.C.H."/>
            <person name="Kaur P."/>
            <person name="Weisz D."/>
            <person name="Dudchenko O."/>
            <person name="Aiden E.L."/>
            <person name="Korhonen P.K."/>
            <person name="Gasser R.B."/>
        </authorList>
    </citation>
    <scope>NUCLEOTIDE SEQUENCE [LARGE SCALE GENOMIC DNA]</scope>
    <source>
        <strain evidence="4">Cs-k2</strain>
    </source>
</reference>
<accession>A0A8T1LY30</accession>
<evidence type="ECO:0000313" key="5">
    <source>
        <dbReference type="Proteomes" id="UP000286415"/>
    </source>
</evidence>
<feature type="transmembrane region" description="Helical" evidence="1">
    <location>
        <begin position="567"/>
        <end position="586"/>
    </location>
</feature>
<sequence length="749" mass="85299">MLTYHAFLLLMGEVMASQLTHVPTFERFSKRAMFGIREGLDEMVLDDQWLKLLKADYGEHWISTLNVTVRTRNDSCARDIKTIVRGLMKLEKWALAWADASGKPQPGVTGGAVIWPGSYELCLQLSGNSQNTSFQGRYCSLFYPYGTPQSRIIPFGVNLGVCVPSSCGLADVVDIFSLRYPSVVAVEPLSICHLYPSELDRDEWYWIAILLTSLILTLLVIGSITEAFLYIRWWHQYEYTEPYSPDVIEADGPLTQKVTRLIVGVYAELPSNGSEPSTSERPNQPLLAGKIDYLAYRTNLINSHPTLVFPCAYSVPFNAWKLWCAAPQMRTGPDGIKREHPLTCLDGIRFFAMVWIIFGHCSAFSILSANNPILAAQKIFHEPSAEVIMTATLSVDIFFFMSGLLTTYITMERFWHVTDTVARVKFWAVYVIHRFIRLTPMYMLVLILYTGLFIHSNDGPFFPQDPNKSDIRFCKKNWYVTYLNNLIRSNETCIGWTWYLANDIQFSLVLAPIFITLTAWNQLSGLVFAISLIISGAAAYGWISYVYNFGILPYDGTEFYRVYIIPYTRWGTYAIGMILGWILLKYPTLRIRRTVRNIFLVPIVGLSIATLLILPVMYGPYELTKHMAPIWDKGTEIAYVSLSRPVFTLGVAIVVYLCATRWAEPVRLFFCWSAFRLPARLTYGAYLFHLIVLAYKYGGAKLPLMVDTQTWVFTFFSVICLSYLGSFILTMATDSPVLALERYLRSDRS</sequence>
<gene>
    <name evidence="4" type="ORF">CSKR_111680</name>
</gene>
<dbReference type="InterPro" id="IPR002656">
    <property type="entry name" value="Acyl_transf_3_dom"/>
</dbReference>
<comment type="caution">
    <text evidence="4">The sequence shown here is derived from an EMBL/GenBank/DDBJ whole genome shotgun (WGS) entry which is preliminary data.</text>
</comment>